<dbReference type="GO" id="GO:0005886">
    <property type="term" value="C:plasma membrane"/>
    <property type="evidence" value="ECO:0007669"/>
    <property type="project" value="TreeGrafter"/>
</dbReference>
<evidence type="ECO:0000313" key="6">
    <source>
        <dbReference type="Proteomes" id="UP000694701"/>
    </source>
</evidence>
<dbReference type="InterPro" id="IPR013783">
    <property type="entry name" value="Ig-like_fold"/>
</dbReference>
<dbReference type="PANTHER" id="PTHR11860">
    <property type="entry name" value="POLYMERIC-IMMUNOGLOBULIN RECEPTOR"/>
    <property type="match status" value="1"/>
</dbReference>
<accession>A0A8C2JLT0</accession>
<evidence type="ECO:0000313" key="5">
    <source>
        <dbReference type="Ensembl" id="ENSCCRP00020096115.1"/>
    </source>
</evidence>
<evidence type="ECO:0000256" key="2">
    <source>
        <dbReference type="ARBA" id="ARBA00022692"/>
    </source>
</evidence>
<dbReference type="Gene3D" id="2.60.40.10">
    <property type="entry name" value="Immunoglobulins"/>
    <property type="match status" value="1"/>
</dbReference>
<feature type="domain" description="Immunoglobulin" evidence="4">
    <location>
        <begin position="14"/>
        <end position="115"/>
    </location>
</feature>
<dbReference type="SUPFAM" id="SSF48726">
    <property type="entry name" value="Immunoglobulin"/>
    <property type="match status" value="1"/>
</dbReference>
<dbReference type="Pfam" id="PF07686">
    <property type="entry name" value="V-set"/>
    <property type="match status" value="1"/>
</dbReference>
<name>A0A8C2JLT0_CYPCA</name>
<evidence type="ECO:0000256" key="3">
    <source>
        <dbReference type="ARBA" id="ARBA00023136"/>
    </source>
</evidence>
<keyword evidence="3" id="KW-0472">Membrane</keyword>
<proteinExistence type="predicted"/>
<evidence type="ECO:0000259" key="4">
    <source>
        <dbReference type="SMART" id="SM00409"/>
    </source>
</evidence>
<dbReference type="InterPro" id="IPR036179">
    <property type="entry name" value="Ig-like_dom_sf"/>
</dbReference>
<dbReference type="PANTHER" id="PTHR11860:SF118">
    <property type="entry name" value="CMRF35-LIKE MOLECULE 3-RELATED"/>
    <property type="match status" value="1"/>
</dbReference>
<organism evidence="5 6">
    <name type="scientific">Cyprinus carpio</name>
    <name type="common">Common carp</name>
    <dbReference type="NCBI Taxonomy" id="7962"/>
    <lineage>
        <taxon>Eukaryota</taxon>
        <taxon>Metazoa</taxon>
        <taxon>Chordata</taxon>
        <taxon>Craniata</taxon>
        <taxon>Vertebrata</taxon>
        <taxon>Euteleostomi</taxon>
        <taxon>Actinopterygii</taxon>
        <taxon>Neopterygii</taxon>
        <taxon>Teleostei</taxon>
        <taxon>Ostariophysi</taxon>
        <taxon>Cypriniformes</taxon>
        <taxon>Cyprinidae</taxon>
        <taxon>Cyprininae</taxon>
        <taxon>Cyprinus</taxon>
    </lineage>
</organism>
<dbReference type="CDD" id="cd05716">
    <property type="entry name" value="IgV_pIgR_like"/>
    <property type="match status" value="1"/>
</dbReference>
<sequence>MWAIMSLLDPTKEILTFTAHEGGTVEIHCPYESRYEAHEKYLCRGECPRMNKDKVVKSGSSARGERFSLTDNKTAHIFTVTITDLRTEDQGQYWCGVKIGLGKWDVFTEIHLEIKHGKSEYSVCTCQIQVLHCSIISFLLHDHVCKQSSQS</sequence>
<dbReference type="InterPro" id="IPR050671">
    <property type="entry name" value="CD300_family_receptors"/>
</dbReference>
<reference evidence="5" key="1">
    <citation type="submission" date="2025-08" db="UniProtKB">
        <authorList>
            <consortium name="Ensembl"/>
        </authorList>
    </citation>
    <scope>IDENTIFICATION</scope>
</reference>
<dbReference type="Ensembl" id="ENSCCRT00020105090.1">
    <property type="protein sequence ID" value="ENSCCRP00020096115.1"/>
    <property type="gene ID" value="ENSCCRG00020044263.1"/>
</dbReference>
<dbReference type="InterPro" id="IPR013106">
    <property type="entry name" value="Ig_V-set"/>
</dbReference>
<dbReference type="GO" id="GO:0004888">
    <property type="term" value="F:transmembrane signaling receptor activity"/>
    <property type="evidence" value="ECO:0007669"/>
    <property type="project" value="TreeGrafter"/>
</dbReference>
<dbReference type="SMART" id="SM00409">
    <property type="entry name" value="IG"/>
    <property type="match status" value="1"/>
</dbReference>
<dbReference type="AlphaFoldDB" id="A0A8C2JLT0"/>
<dbReference type="Proteomes" id="UP000694701">
    <property type="component" value="Unplaced"/>
</dbReference>
<evidence type="ECO:0000256" key="1">
    <source>
        <dbReference type="ARBA" id="ARBA00004370"/>
    </source>
</evidence>
<dbReference type="InterPro" id="IPR003599">
    <property type="entry name" value="Ig_sub"/>
</dbReference>
<protein>
    <submittedName>
        <fullName evidence="5">Si:ch211-114l13.12</fullName>
    </submittedName>
</protein>
<keyword evidence="2" id="KW-0812">Transmembrane</keyword>
<comment type="subcellular location">
    <subcellularLocation>
        <location evidence="1">Membrane</location>
    </subcellularLocation>
</comment>